<accession>A0AAN9SXY2</accession>
<feature type="chain" id="PRO_5042861271" description="Secreted protein" evidence="1">
    <location>
        <begin position="19"/>
        <end position="70"/>
    </location>
</feature>
<dbReference type="Proteomes" id="UP001386955">
    <property type="component" value="Unassembled WGS sequence"/>
</dbReference>
<dbReference type="AlphaFoldDB" id="A0AAN9SXY2"/>
<reference evidence="2 3" key="1">
    <citation type="submission" date="2024-01" db="EMBL/GenBank/DDBJ databases">
        <title>The genomes of 5 underutilized Papilionoideae crops provide insights into root nodulation and disease resistanc.</title>
        <authorList>
            <person name="Jiang F."/>
        </authorList>
    </citation>
    <scope>NUCLEOTIDE SEQUENCE [LARGE SCALE GENOMIC DNA]</scope>
    <source>
        <strain evidence="2">DUOXIRENSHENG_FW03</strain>
        <tissue evidence="2">Leaves</tissue>
    </source>
</reference>
<evidence type="ECO:0000313" key="2">
    <source>
        <dbReference type="EMBL" id="KAK7406784.1"/>
    </source>
</evidence>
<dbReference type="EMBL" id="JAYMYS010000002">
    <property type="protein sequence ID" value="KAK7406784.1"/>
    <property type="molecule type" value="Genomic_DNA"/>
</dbReference>
<proteinExistence type="predicted"/>
<keyword evidence="1" id="KW-0732">Signal</keyword>
<evidence type="ECO:0000313" key="3">
    <source>
        <dbReference type="Proteomes" id="UP001386955"/>
    </source>
</evidence>
<gene>
    <name evidence="2" type="ORF">VNO78_08417</name>
</gene>
<protein>
    <recommendedName>
        <fullName evidence="4">Secreted protein</fullName>
    </recommendedName>
</protein>
<comment type="caution">
    <text evidence="2">The sequence shown here is derived from an EMBL/GenBank/DDBJ whole genome shotgun (WGS) entry which is preliminary data.</text>
</comment>
<name>A0AAN9SXY2_PSOTE</name>
<sequence length="70" mass="7887">MNCVLTVDFFVLVSVLYAITSPRNSRGKVMVDARFVGSCGQSVLPRRGFTVGLQLFIYGGWLRRWSMVDI</sequence>
<evidence type="ECO:0008006" key="4">
    <source>
        <dbReference type="Google" id="ProtNLM"/>
    </source>
</evidence>
<keyword evidence="3" id="KW-1185">Reference proteome</keyword>
<evidence type="ECO:0000256" key="1">
    <source>
        <dbReference type="SAM" id="SignalP"/>
    </source>
</evidence>
<feature type="signal peptide" evidence="1">
    <location>
        <begin position="1"/>
        <end position="18"/>
    </location>
</feature>
<organism evidence="2 3">
    <name type="scientific">Psophocarpus tetragonolobus</name>
    <name type="common">Winged bean</name>
    <name type="synonym">Dolichos tetragonolobus</name>
    <dbReference type="NCBI Taxonomy" id="3891"/>
    <lineage>
        <taxon>Eukaryota</taxon>
        <taxon>Viridiplantae</taxon>
        <taxon>Streptophyta</taxon>
        <taxon>Embryophyta</taxon>
        <taxon>Tracheophyta</taxon>
        <taxon>Spermatophyta</taxon>
        <taxon>Magnoliopsida</taxon>
        <taxon>eudicotyledons</taxon>
        <taxon>Gunneridae</taxon>
        <taxon>Pentapetalae</taxon>
        <taxon>rosids</taxon>
        <taxon>fabids</taxon>
        <taxon>Fabales</taxon>
        <taxon>Fabaceae</taxon>
        <taxon>Papilionoideae</taxon>
        <taxon>50 kb inversion clade</taxon>
        <taxon>NPAAA clade</taxon>
        <taxon>indigoferoid/millettioid clade</taxon>
        <taxon>Phaseoleae</taxon>
        <taxon>Psophocarpus</taxon>
    </lineage>
</organism>